<dbReference type="PROSITE" id="PS50835">
    <property type="entry name" value="IG_LIKE"/>
    <property type="match status" value="1"/>
</dbReference>
<feature type="domain" description="Ig-like" evidence="1">
    <location>
        <begin position="1"/>
        <end position="95"/>
    </location>
</feature>
<dbReference type="eggNOG" id="KOG0613">
    <property type="taxonomic scope" value="Eukaryota"/>
</dbReference>
<dbReference type="InterPro" id="IPR013098">
    <property type="entry name" value="Ig_I-set"/>
</dbReference>
<dbReference type="PANTHER" id="PTHR47633:SF11">
    <property type="entry name" value="IG-LIKE DOMAIN-CONTAINING PROTEIN"/>
    <property type="match status" value="1"/>
</dbReference>
<organism>
    <name type="scientific">Branchiostoma floridae</name>
    <name type="common">Florida lancelet</name>
    <name type="synonym">Amphioxus</name>
    <dbReference type="NCBI Taxonomy" id="7739"/>
    <lineage>
        <taxon>Eukaryota</taxon>
        <taxon>Metazoa</taxon>
        <taxon>Chordata</taxon>
        <taxon>Cephalochordata</taxon>
        <taxon>Leptocardii</taxon>
        <taxon>Amphioxiformes</taxon>
        <taxon>Branchiostomatidae</taxon>
        <taxon>Branchiostoma</taxon>
    </lineage>
</organism>
<feature type="non-terminal residue" evidence="2">
    <location>
        <position position="1"/>
    </location>
</feature>
<dbReference type="FunFam" id="2.60.40.10:FF:000714">
    <property type="entry name" value="Titin novex-3"/>
    <property type="match status" value="1"/>
</dbReference>
<dbReference type="InterPro" id="IPR003598">
    <property type="entry name" value="Ig_sub2"/>
</dbReference>
<dbReference type="Gene3D" id="2.60.40.10">
    <property type="entry name" value="Immunoglobulins"/>
    <property type="match status" value="1"/>
</dbReference>
<dbReference type="EMBL" id="GG666568">
    <property type="protein sequence ID" value="EEN53987.1"/>
    <property type="molecule type" value="Genomic_DNA"/>
</dbReference>
<dbReference type="PANTHER" id="PTHR47633">
    <property type="entry name" value="IMMUNOGLOBULIN"/>
    <property type="match status" value="1"/>
</dbReference>
<dbReference type="SUPFAM" id="SSF48726">
    <property type="entry name" value="Immunoglobulin"/>
    <property type="match status" value="1"/>
</dbReference>
<dbReference type="InterPro" id="IPR003599">
    <property type="entry name" value="Ig_sub"/>
</dbReference>
<name>C3Z0D9_BRAFL</name>
<dbReference type="SMART" id="SM00408">
    <property type="entry name" value="IGc2"/>
    <property type="match status" value="1"/>
</dbReference>
<dbReference type="InterPro" id="IPR036179">
    <property type="entry name" value="Ig-like_dom_sf"/>
</dbReference>
<protein>
    <recommendedName>
        <fullName evidence="1">Ig-like domain-containing protein</fullName>
    </recommendedName>
</protein>
<dbReference type="InParanoid" id="C3Z0D9"/>
<dbReference type="AlphaFoldDB" id="C3Z0D9"/>
<reference evidence="2" key="1">
    <citation type="journal article" date="2008" name="Nature">
        <title>The amphioxus genome and the evolution of the chordate karyotype.</title>
        <authorList>
            <consortium name="US DOE Joint Genome Institute (JGI-PGF)"/>
            <person name="Putnam N.H."/>
            <person name="Butts T."/>
            <person name="Ferrier D.E.K."/>
            <person name="Furlong R.F."/>
            <person name="Hellsten U."/>
            <person name="Kawashima T."/>
            <person name="Robinson-Rechavi M."/>
            <person name="Shoguchi E."/>
            <person name="Terry A."/>
            <person name="Yu J.-K."/>
            <person name="Benito-Gutierrez E.L."/>
            <person name="Dubchak I."/>
            <person name="Garcia-Fernandez J."/>
            <person name="Gibson-Brown J.J."/>
            <person name="Grigoriev I.V."/>
            <person name="Horton A.C."/>
            <person name="de Jong P.J."/>
            <person name="Jurka J."/>
            <person name="Kapitonov V.V."/>
            <person name="Kohara Y."/>
            <person name="Kuroki Y."/>
            <person name="Lindquist E."/>
            <person name="Lucas S."/>
            <person name="Osoegawa K."/>
            <person name="Pennacchio L.A."/>
            <person name="Salamov A.A."/>
            <person name="Satou Y."/>
            <person name="Sauka-Spengler T."/>
            <person name="Schmutz J."/>
            <person name="Shin-I T."/>
            <person name="Toyoda A."/>
            <person name="Bronner-Fraser M."/>
            <person name="Fujiyama A."/>
            <person name="Holland L.Z."/>
            <person name="Holland P.W.H."/>
            <person name="Satoh N."/>
            <person name="Rokhsar D.S."/>
        </authorList>
    </citation>
    <scope>NUCLEOTIDE SEQUENCE [LARGE SCALE GENOMIC DNA]</scope>
    <source>
        <strain evidence="2">S238N-H82</strain>
        <tissue evidence="2">Testes</tissue>
    </source>
</reference>
<dbReference type="InterPro" id="IPR007110">
    <property type="entry name" value="Ig-like_dom"/>
</dbReference>
<evidence type="ECO:0000313" key="2">
    <source>
        <dbReference type="EMBL" id="EEN53987.1"/>
    </source>
</evidence>
<dbReference type="STRING" id="7739.C3Z0D9"/>
<dbReference type="InterPro" id="IPR013783">
    <property type="entry name" value="Ig-like_fold"/>
</dbReference>
<accession>C3Z0D9</accession>
<sequence length="97" mass="10846">FVKVPKNLFVLEGKSGKFECKFIGEPQPNLAWFRNDAPLPEDERFQVEITDSGMCVLHVDSITVEDAGWYKCVVSNPHGEQSCCAKLMVEGRDISAL</sequence>
<dbReference type="SMART" id="SM00409">
    <property type="entry name" value="IG"/>
    <property type="match status" value="1"/>
</dbReference>
<proteinExistence type="predicted"/>
<dbReference type="Pfam" id="PF07679">
    <property type="entry name" value="I-set"/>
    <property type="match status" value="1"/>
</dbReference>
<evidence type="ECO:0000259" key="1">
    <source>
        <dbReference type="PROSITE" id="PS50835"/>
    </source>
</evidence>
<gene>
    <name evidence="2" type="ORF">BRAFLDRAFT_221347</name>
</gene>